<dbReference type="EMBL" id="UGTP01000001">
    <property type="protein sequence ID" value="SUC12758.1"/>
    <property type="molecule type" value="Genomic_DNA"/>
</dbReference>
<reference evidence="2 4" key="1">
    <citation type="submission" date="2018-06" db="EMBL/GenBank/DDBJ databases">
        <title>Genomic Encyclopedia of Archaeal and Bacterial Type Strains, Phase II (KMG-II): from individual species to whole genera.</title>
        <authorList>
            <person name="Goeker M."/>
        </authorList>
    </citation>
    <scope>NUCLEOTIDE SEQUENCE [LARGE SCALE GENOMIC DNA]</scope>
    <source>
        <strain evidence="2 4">DSM 18710</strain>
    </source>
</reference>
<evidence type="ECO:0000313" key="3">
    <source>
        <dbReference type="EMBL" id="SUC12758.1"/>
    </source>
</evidence>
<name>A0A379F295_9BACT</name>
<dbReference type="OrthoDB" id="1081826at2"/>
<evidence type="ECO:0000313" key="5">
    <source>
        <dbReference type="Proteomes" id="UP000254235"/>
    </source>
</evidence>
<dbReference type="Proteomes" id="UP000254235">
    <property type="component" value="Unassembled WGS sequence"/>
</dbReference>
<evidence type="ECO:0000313" key="2">
    <source>
        <dbReference type="EMBL" id="RAS46387.1"/>
    </source>
</evidence>
<feature type="chain" id="PRO_5016640371" description="DUF4174 domain-containing protein" evidence="1">
    <location>
        <begin position="23"/>
        <end position="158"/>
    </location>
</feature>
<evidence type="ECO:0000313" key="4">
    <source>
        <dbReference type="Proteomes" id="UP000249852"/>
    </source>
</evidence>
<dbReference type="RefSeq" id="WP_006044595.1">
    <property type="nucleotide sequence ID" value="NZ_CAJPLF010000003.1"/>
</dbReference>
<evidence type="ECO:0008006" key="6">
    <source>
        <dbReference type="Google" id="ProtNLM"/>
    </source>
</evidence>
<keyword evidence="1" id="KW-0732">Signal</keyword>
<proteinExistence type="predicted"/>
<dbReference type="AlphaFoldDB" id="A0A379F295"/>
<gene>
    <name evidence="2" type="ORF">BC673_10667</name>
    <name evidence="3" type="ORF">NCTC13043_01371</name>
</gene>
<dbReference type="Proteomes" id="UP000249852">
    <property type="component" value="Unassembled WGS sequence"/>
</dbReference>
<sequence>MKYCKFVFITLMLFSFTTTITAKEDYKAAKVYMFGLSESFNDSTVNFTDIQAVDAFVENNHTHFLINRDEYSYQLRYYIESRQLNSNPTCIVIYAFTEKEAMKKYIKLQERYTKKAKQKYIVNAIPSSQFKFKTVLPDELRKELIQRQDETEEKVEKP</sequence>
<protein>
    <recommendedName>
        <fullName evidence="6">DUF4174 domain-containing protein</fullName>
    </recommendedName>
</protein>
<reference evidence="3 5" key="2">
    <citation type="submission" date="2018-06" db="EMBL/GenBank/DDBJ databases">
        <authorList>
            <consortium name="Pathogen Informatics"/>
            <person name="Doyle S."/>
        </authorList>
    </citation>
    <scope>NUCLEOTIDE SEQUENCE [LARGE SCALE GENOMIC DNA]</scope>
    <source>
        <strain evidence="3 5">NCTC13043</strain>
    </source>
</reference>
<organism evidence="3 5">
    <name type="scientific">Prevotella pallens</name>
    <dbReference type="NCBI Taxonomy" id="60133"/>
    <lineage>
        <taxon>Bacteria</taxon>
        <taxon>Pseudomonadati</taxon>
        <taxon>Bacteroidota</taxon>
        <taxon>Bacteroidia</taxon>
        <taxon>Bacteroidales</taxon>
        <taxon>Prevotellaceae</taxon>
        <taxon>Prevotella</taxon>
    </lineage>
</organism>
<feature type="signal peptide" evidence="1">
    <location>
        <begin position="1"/>
        <end position="22"/>
    </location>
</feature>
<evidence type="ECO:0000256" key="1">
    <source>
        <dbReference type="SAM" id="SignalP"/>
    </source>
</evidence>
<keyword evidence="4" id="KW-1185">Reference proteome</keyword>
<accession>A0A379F295</accession>
<dbReference type="EMBL" id="QLTQ01000006">
    <property type="protein sequence ID" value="RAS46387.1"/>
    <property type="molecule type" value="Genomic_DNA"/>
</dbReference>
<dbReference type="GeneID" id="78571058"/>